<keyword evidence="1" id="KW-1133">Transmembrane helix</keyword>
<keyword evidence="1" id="KW-0812">Transmembrane</keyword>
<evidence type="ECO:0000256" key="1">
    <source>
        <dbReference type="SAM" id="Phobius"/>
    </source>
</evidence>
<name>R4YNJ4_OLEAN</name>
<keyword evidence="1" id="KW-0472">Membrane</keyword>
<accession>R4YNJ4</accession>
<feature type="transmembrane region" description="Helical" evidence="1">
    <location>
        <begin position="229"/>
        <end position="247"/>
    </location>
</feature>
<dbReference type="AlphaFoldDB" id="R4YNJ4"/>
<feature type="transmembrane region" description="Helical" evidence="1">
    <location>
        <begin position="159"/>
        <end position="177"/>
    </location>
</feature>
<reference evidence="3 4" key="1">
    <citation type="journal article" date="2013" name="Nat. Commun.">
        <title>Genome sequence and functional genomic analysis of the oil-degrading bacterium Oleispira antarctica.</title>
        <authorList>
            <person name="Kube M."/>
            <person name="Chernikova T.N."/>
            <person name="Al-Ramahi Y."/>
            <person name="Beloqui A."/>
            <person name="Lopez-Cortez N."/>
            <person name="Guazzaroni M.E."/>
            <person name="Heipieper H.J."/>
            <person name="Klages S."/>
            <person name="Kotsyurbenko O.R."/>
            <person name="Langer I."/>
            <person name="Nechitaylo T.Y."/>
            <person name="Lunsdorf H."/>
            <person name="Fernandez M."/>
            <person name="Juarez S."/>
            <person name="Ciordia S."/>
            <person name="Singer A."/>
            <person name="Kagan O."/>
            <person name="Egorova O."/>
            <person name="Petit P.A."/>
            <person name="Stogios P."/>
            <person name="Kim Y."/>
            <person name="Tchigvintsev A."/>
            <person name="Flick R."/>
            <person name="Denaro R."/>
            <person name="Genovese M."/>
            <person name="Albar J.P."/>
            <person name="Reva O.N."/>
            <person name="Martinez-Gomariz M."/>
            <person name="Tran H."/>
            <person name="Ferrer M."/>
            <person name="Savchenko A."/>
            <person name="Yakunin A.F."/>
            <person name="Yakimov M.M."/>
            <person name="Golyshina O.V."/>
            <person name="Reinhardt R."/>
            <person name="Golyshin P.N."/>
        </authorList>
    </citation>
    <scope>NUCLEOTIDE SEQUENCE [LARGE SCALE GENOMIC DNA]</scope>
</reference>
<dbReference type="Gene3D" id="1.10.3730.20">
    <property type="match status" value="1"/>
</dbReference>
<organism evidence="3 4">
    <name type="scientific">Oleispira antarctica RB-8</name>
    <dbReference type="NCBI Taxonomy" id="698738"/>
    <lineage>
        <taxon>Bacteria</taxon>
        <taxon>Pseudomonadati</taxon>
        <taxon>Pseudomonadota</taxon>
        <taxon>Gammaproteobacteria</taxon>
        <taxon>Oceanospirillales</taxon>
        <taxon>Oceanospirillaceae</taxon>
        <taxon>Oleispira</taxon>
    </lineage>
</organism>
<evidence type="ECO:0000313" key="4">
    <source>
        <dbReference type="Proteomes" id="UP000032749"/>
    </source>
</evidence>
<dbReference type="InterPro" id="IPR000620">
    <property type="entry name" value="EamA_dom"/>
</dbReference>
<dbReference type="Pfam" id="PF00892">
    <property type="entry name" value="EamA"/>
    <property type="match status" value="2"/>
</dbReference>
<evidence type="ECO:0000259" key="2">
    <source>
        <dbReference type="Pfam" id="PF00892"/>
    </source>
</evidence>
<feature type="domain" description="EamA" evidence="2">
    <location>
        <begin position="158"/>
        <end position="297"/>
    </location>
</feature>
<feature type="domain" description="EamA" evidence="2">
    <location>
        <begin position="3"/>
        <end position="145"/>
    </location>
</feature>
<sequence>MGIWVFFTIMAVVMQSVRSAAQKNLSNNLSSLSVTYTRYIYGLPIGLMYVISLFIVFDIQADQISLAISQLKFWVFVLIASVAQILATAFVVRLFSYRNFSVAIAFSKTEAIMAGLFAAIFFQDYLSELGWIAVGLGVIGIALLSKINIRQLSSIPKKALFYGIGSGVLFAFTSLSLREASLILNLPLLLSASVTLVFMLILQSAICYIAIKKTQSEQLIKIKSHRKTAWFIGITSALGSIGWFSAMSLQHVAIVKTLGQLEMVFMLLLSVFYFKEKVSRQELCGIGLISLSVVFVFI</sequence>
<dbReference type="Proteomes" id="UP000032749">
    <property type="component" value="Chromosome"/>
</dbReference>
<feature type="transmembrane region" description="Helical" evidence="1">
    <location>
        <begin position="253"/>
        <end position="274"/>
    </location>
</feature>
<dbReference type="PATRIC" id="fig|698738.3.peg.2304"/>
<dbReference type="KEGG" id="oai:OLEAN_C22240"/>
<dbReference type="InterPro" id="IPR037185">
    <property type="entry name" value="EmrE-like"/>
</dbReference>
<feature type="transmembrane region" description="Helical" evidence="1">
    <location>
        <begin position="39"/>
        <end position="59"/>
    </location>
</feature>
<feature type="transmembrane region" description="Helical" evidence="1">
    <location>
        <begin position="129"/>
        <end position="147"/>
    </location>
</feature>
<evidence type="ECO:0000313" key="3">
    <source>
        <dbReference type="EMBL" id="CCK76400.1"/>
    </source>
</evidence>
<dbReference type="HOGENOM" id="CLU_069810_0_0_6"/>
<proteinExistence type="predicted"/>
<dbReference type="GO" id="GO:0016020">
    <property type="term" value="C:membrane"/>
    <property type="evidence" value="ECO:0007669"/>
    <property type="project" value="InterPro"/>
</dbReference>
<dbReference type="OrthoDB" id="6707471at2"/>
<dbReference type="EMBL" id="FO203512">
    <property type="protein sequence ID" value="CCK76400.1"/>
    <property type="molecule type" value="Genomic_DNA"/>
</dbReference>
<keyword evidence="4" id="KW-1185">Reference proteome</keyword>
<feature type="transmembrane region" description="Helical" evidence="1">
    <location>
        <begin position="189"/>
        <end position="209"/>
    </location>
</feature>
<protein>
    <recommendedName>
        <fullName evidence="2">EamA domain-containing protein</fullName>
    </recommendedName>
</protein>
<gene>
    <name evidence="3" type="ORF">OLEAN_C22240</name>
</gene>
<dbReference type="SUPFAM" id="SSF103481">
    <property type="entry name" value="Multidrug resistance efflux transporter EmrE"/>
    <property type="match status" value="2"/>
</dbReference>
<feature type="transmembrane region" description="Helical" evidence="1">
    <location>
        <begin position="71"/>
        <end position="92"/>
    </location>
</feature>